<proteinExistence type="predicted"/>
<accession>A0ABR3J4U8</accession>
<evidence type="ECO:0000313" key="1">
    <source>
        <dbReference type="EMBL" id="KAL0950441.1"/>
    </source>
</evidence>
<reference evidence="2" key="1">
    <citation type="submission" date="2024-06" db="EMBL/GenBank/DDBJ databases">
        <title>Multi-omics analyses provide insights into the biosynthesis of the anticancer antibiotic pleurotin in Hohenbuehelia grisea.</title>
        <authorList>
            <person name="Weaver J.A."/>
            <person name="Alberti F."/>
        </authorList>
    </citation>
    <scope>NUCLEOTIDE SEQUENCE [LARGE SCALE GENOMIC DNA]</scope>
    <source>
        <strain evidence="2">T-177</strain>
    </source>
</reference>
<dbReference type="Proteomes" id="UP001556367">
    <property type="component" value="Unassembled WGS sequence"/>
</dbReference>
<evidence type="ECO:0008006" key="3">
    <source>
        <dbReference type="Google" id="ProtNLM"/>
    </source>
</evidence>
<organism evidence="1 2">
    <name type="scientific">Hohenbuehelia grisea</name>
    <dbReference type="NCBI Taxonomy" id="104357"/>
    <lineage>
        <taxon>Eukaryota</taxon>
        <taxon>Fungi</taxon>
        <taxon>Dikarya</taxon>
        <taxon>Basidiomycota</taxon>
        <taxon>Agaricomycotina</taxon>
        <taxon>Agaricomycetes</taxon>
        <taxon>Agaricomycetidae</taxon>
        <taxon>Agaricales</taxon>
        <taxon>Pleurotineae</taxon>
        <taxon>Pleurotaceae</taxon>
        <taxon>Hohenbuehelia</taxon>
    </lineage>
</organism>
<name>A0ABR3J4U8_9AGAR</name>
<sequence length="156" mass="17686">MQTMRSGRLVGISQPTEYKGTRVTAPTSFTPLPSRRKFKPKVFPIVSTPTMTARHNSRPTTPVRVLNHPTTIPVILADKFTLARTGHAKCRRCGRYLVADVRRHWQMHDSQDTAKNMALICRENMAVLSRCNMPLGSLSARIRRLMDSYIRSTGHI</sequence>
<dbReference type="EMBL" id="JASNQZ010000012">
    <property type="protein sequence ID" value="KAL0950441.1"/>
    <property type="molecule type" value="Genomic_DNA"/>
</dbReference>
<gene>
    <name evidence="1" type="ORF">HGRIS_014953</name>
</gene>
<evidence type="ECO:0000313" key="2">
    <source>
        <dbReference type="Proteomes" id="UP001556367"/>
    </source>
</evidence>
<protein>
    <recommendedName>
        <fullName evidence="3">C2H2-type domain-containing protein</fullName>
    </recommendedName>
</protein>
<keyword evidence="2" id="KW-1185">Reference proteome</keyword>
<comment type="caution">
    <text evidence="1">The sequence shown here is derived from an EMBL/GenBank/DDBJ whole genome shotgun (WGS) entry which is preliminary data.</text>
</comment>